<gene>
    <name evidence="2" type="ORF">SAMN04489726_3329</name>
</gene>
<evidence type="ECO:0000259" key="1">
    <source>
        <dbReference type="PROSITE" id="PS51725"/>
    </source>
</evidence>
<dbReference type="GO" id="GO:0004497">
    <property type="term" value="F:monooxygenase activity"/>
    <property type="evidence" value="ECO:0007669"/>
    <property type="project" value="UniProtKB-KW"/>
</dbReference>
<dbReference type="eggNOG" id="COG2329">
    <property type="taxonomic scope" value="Bacteria"/>
</dbReference>
<protein>
    <submittedName>
        <fullName evidence="2">Heme-degrading monooxygenase HmoA</fullName>
    </submittedName>
</protein>
<dbReference type="Gene3D" id="3.30.70.100">
    <property type="match status" value="1"/>
</dbReference>
<dbReference type="STRING" id="211114.SAMN04489726_3329"/>
<proteinExistence type="predicted"/>
<keyword evidence="2" id="KW-0560">Oxidoreductase</keyword>
<keyword evidence="2" id="KW-0503">Monooxygenase</keyword>
<feature type="domain" description="ABM" evidence="1">
    <location>
        <begin position="2"/>
        <end position="93"/>
    </location>
</feature>
<organism evidence="2 3">
    <name type="scientific">Allokutzneria albata</name>
    <name type="common">Kibdelosporangium albatum</name>
    <dbReference type="NCBI Taxonomy" id="211114"/>
    <lineage>
        <taxon>Bacteria</taxon>
        <taxon>Bacillati</taxon>
        <taxon>Actinomycetota</taxon>
        <taxon>Actinomycetes</taxon>
        <taxon>Pseudonocardiales</taxon>
        <taxon>Pseudonocardiaceae</taxon>
        <taxon>Allokutzneria</taxon>
    </lineage>
</organism>
<dbReference type="Pfam" id="PF03992">
    <property type="entry name" value="ABM"/>
    <property type="match status" value="1"/>
</dbReference>
<dbReference type="InterPro" id="IPR007138">
    <property type="entry name" value="ABM_dom"/>
</dbReference>
<reference evidence="2 3" key="1">
    <citation type="submission" date="2016-10" db="EMBL/GenBank/DDBJ databases">
        <authorList>
            <person name="de Groot N.N."/>
        </authorList>
    </citation>
    <scope>NUCLEOTIDE SEQUENCE [LARGE SCALE GENOMIC DNA]</scope>
    <source>
        <strain evidence="2 3">DSM 44149</strain>
    </source>
</reference>
<dbReference type="PROSITE" id="PS51725">
    <property type="entry name" value="ABM"/>
    <property type="match status" value="1"/>
</dbReference>
<dbReference type="RefSeq" id="WP_030431502.1">
    <property type="nucleotide sequence ID" value="NZ_JOEF01000019.1"/>
</dbReference>
<evidence type="ECO:0000313" key="3">
    <source>
        <dbReference type="Proteomes" id="UP000183376"/>
    </source>
</evidence>
<sequence length="97" mass="11019">MIVTIAEIIIRPGDENAFIAAYHEASRHIADSPGCRMLRLVRGIEQPNRFLLLSEWVSLESHIEGFYGSDGFLSWRAGVCEYFVEPPCVEHVVDLRD</sequence>
<evidence type="ECO:0000313" key="2">
    <source>
        <dbReference type="EMBL" id="SDM77900.1"/>
    </source>
</evidence>
<dbReference type="InterPro" id="IPR011008">
    <property type="entry name" value="Dimeric_a/b-barrel"/>
</dbReference>
<dbReference type="AlphaFoldDB" id="A0A1G9W062"/>
<accession>A0A1G9W062</accession>
<dbReference type="EMBL" id="LT629701">
    <property type="protein sequence ID" value="SDM77900.1"/>
    <property type="molecule type" value="Genomic_DNA"/>
</dbReference>
<dbReference type="Proteomes" id="UP000183376">
    <property type="component" value="Chromosome I"/>
</dbReference>
<name>A0A1G9W062_ALLAB</name>
<keyword evidence="3" id="KW-1185">Reference proteome</keyword>
<dbReference type="SUPFAM" id="SSF54909">
    <property type="entry name" value="Dimeric alpha+beta barrel"/>
    <property type="match status" value="1"/>
</dbReference>